<dbReference type="InterPro" id="IPR003352">
    <property type="entry name" value="PTS_EIIC"/>
</dbReference>
<keyword evidence="7 8" id="KW-0472">Membrane</keyword>
<gene>
    <name evidence="10" type="primary">celB</name>
    <name evidence="10" type="ORF">DWV29_02675</name>
</gene>
<evidence type="ECO:0000256" key="7">
    <source>
        <dbReference type="ARBA" id="ARBA00023136"/>
    </source>
</evidence>
<sequence length="444" mass="48529">MLSKLESVLMPLAEKIGKNKYLIAVRDGFLLSMPLLIVGSFFLLIANFPIPGWSDFWARFFGEDWVSYFAKPTDATFSIMAILAVVGIGYSFAEQMNVDKLFGAASAMVSWFLIMPYEVLLEGGGSVKGIPLDWVGSKGIFVGIICAFLSIHIYAWVNKKGWVIKMPEGVPPTVVKSFAALIPAGVSMLVFFVINIIFAMTPFHSAFDFIFTILQVPLLKLGNTLPAMVIAYIFLHLFWFFGVNGGSVVAAVFNPILQTLSAENLAAYQAGAPIPNIICQQFQDLFATFGGCGSALSLMIAMLLFCRSKRIRELGKLSLVPGLFGINEPIVFGLPIVLNPMILIPFMLVPTINIVISYICMSIGLVPLCSGVAIPWTMPVVLSGFLSTGWQGAVLQLVLLVLGIFVYMPFIKMMDKQYLADEAKATAAQDDDDISLDDLSFDDL</sequence>
<keyword evidence="5" id="KW-0812">Transmembrane</keyword>
<dbReference type="GO" id="GO:0005886">
    <property type="term" value="C:plasma membrane"/>
    <property type="evidence" value="ECO:0007669"/>
    <property type="project" value="UniProtKB-SubCell"/>
</dbReference>
<dbReference type="InterPro" id="IPR004796">
    <property type="entry name" value="PTS_IIC_cello"/>
</dbReference>
<proteinExistence type="predicted"/>
<dbReference type="InterPro" id="IPR051088">
    <property type="entry name" value="PTS_Sugar-EIIC/EIIB"/>
</dbReference>
<dbReference type="RefSeq" id="WP_007718332.1">
    <property type="nucleotide sequence ID" value="NZ_BAABXR010000001.1"/>
</dbReference>
<dbReference type="GO" id="GO:1901264">
    <property type="term" value="P:carbohydrate derivative transport"/>
    <property type="evidence" value="ECO:0007669"/>
    <property type="project" value="TreeGrafter"/>
</dbReference>
<evidence type="ECO:0000259" key="9">
    <source>
        <dbReference type="PROSITE" id="PS51105"/>
    </source>
</evidence>
<comment type="function">
    <text evidence="8">The phosphoenolpyruvate-dependent sugar phosphotransferase system (PTS), a major carbohydrate active -transport system, catalyzes the phosphorylation of incoming sugar substrates concomitant with their translocation across the cell membrane.</text>
</comment>
<dbReference type="PIRSF" id="PIRSF006351">
    <property type="entry name" value="PTS_EIIC-Cellobiose"/>
    <property type="match status" value="1"/>
</dbReference>
<dbReference type="GO" id="GO:0008982">
    <property type="term" value="F:protein-N(PI)-phosphohistidine-sugar phosphotransferase activity"/>
    <property type="evidence" value="ECO:0007669"/>
    <property type="project" value="UniProtKB-UniRule"/>
</dbReference>
<dbReference type="AlphaFoldDB" id="A0A413FLF5"/>
<protein>
    <recommendedName>
        <fullName evidence="8">Permease IIC component</fullName>
    </recommendedName>
</protein>
<keyword evidence="4 8" id="KW-0762">Sugar transport</keyword>
<name>A0A413FLF5_9FIRM</name>
<keyword evidence="6" id="KW-1133">Transmembrane helix</keyword>
<dbReference type="Pfam" id="PF02378">
    <property type="entry name" value="PTS_EIIC"/>
    <property type="match status" value="1"/>
</dbReference>
<evidence type="ECO:0000256" key="2">
    <source>
        <dbReference type="ARBA" id="ARBA00022448"/>
    </source>
</evidence>
<comment type="caution">
    <text evidence="10">The sequence shown here is derived from an EMBL/GenBank/DDBJ whole genome shotgun (WGS) entry which is preliminary data.</text>
</comment>
<dbReference type="NCBIfam" id="TIGR00359">
    <property type="entry name" value="cello_pts_IIC"/>
    <property type="match status" value="1"/>
</dbReference>
<organism evidence="10 11">
    <name type="scientific">Enterocloster asparagiformis</name>
    <dbReference type="NCBI Taxonomy" id="333367"/>
    <lineage>
        <taxon>Bacteria</taxon>
        <taxon>Bacillati</taxon>
        <taxon>Bacillota</taxon>
        <taxon>Clostridia</taxon>
        <taxon>Lachnospirales</taxon>
        <taxon>Lachnospiraceae</taxon>
        <taxon>Enterocloster</taxon>
    </lineage>
</organism>
<dbReference type="EMBL" id="QSBM01000001">
    <property type="protein sequence ID" value="RGX33128.1"/>
    <property type="molecule type" value="Genomic_DNA"/>
</dbReference>
<evidence type="ECO:0000256" key="6">
    <source>
        <dbReference type="ARBA" id="ARBA00022989"/>
    </source>
</evidence>
<feature type="domain" description="PTS EIIC type-3" evidence="9">
    <location>
        <begin position="5"/>
        <end position="410"/>
    </location>
</feature>
<evidence type="ECO:0000256" key="1">
    <source>
        <dbReference type="ARBA" id="ARBA00004651"/>
    </source>
</evidence>
<reference evidence="10 11" key="1">
    <citation type="submission" date="2018-08" db="EMBL/GenBank/DDBJ databases">
        <title>A genome reference for cultivated species of the human gut microbiota.</title>
        <authorList>
            <person name="Zou Y."/>
            <person name="Xue W."/>
            <person name="Luo G."/>
        </authorList>
    </citation>
    <scope>NUCLEOTIDE SEQUENCE [LARGE SCALE GENOMIC DNA]</scope>
    <source>
        <strain evidence="10 11">AF04-15</strain>
    </source>
</reference>
<evidence type="ECO:0000256" key="3">
    <source>
        <dbReference type="ARBA" id="ARBA00022475"/>
    </source>
</evidence>
<evidence type="ECO:0000256" key="5">
    <source>
        <dbReference type="ARBA" id="ARBA00022692"/>
    </source>
</evidence>
<evidence type="ECO:0000256" key="8">
    <source>
        <dbReference type="PIRNR" id="PIRNR006351"/>
    </source>
</evidence>
<dbReference type="Proteomes" id="UP000283880">
    <property type="component" value="Unassembled WGS sequence"/>
</dbReference>
<evidence type="ECO:0000313" key="11">
    <source>
        <dbReference type="Proteomes" id="UP000283880"/>
    </source>
</evidence>
<dbReference type="PROSITE" id="PS51105">
    <property type="entry name" value="PTS_EIIC_TYPE_3"/>
    <property type="match status" value="1"/>
</dbReference>
<dbReference type="OrthoDB" id="1641940at2"/>
<comment type="subcellular location">
    <subcellularLocation>
        <location evidence="1">Cell membrane</location>
        <topology evidence="1">Multi-pass membrane protein</topology>
    </subcellularLocation>
</comment>
<dbReference type="PANTHER" id="PTHR33989:SF11">
    <property type="entry name" value="LICHENAN PERMEASE IIC COMPONENT"/>
    <property type="match status" value="1"/>
</dbReference>
<keyword evidence="2 8" id="KW-0813">Transport</keyword>
<dbReference type="NCBIfam" id="TIGR00410">
    <property type="entry name" value="lacE"/>
    <property type="match status" value="1"/>
</dbReference>
<dbReference type="GO" id="GO:0009401">
    <property type="term" value="P:phosphoenolpyruvate-dependent sugar phosphotransferase system"/>
    <property type="evidence" value="ECO:0007669"/>
    <property type="project" value="InterPro"/>
</dbReference>
<dbReference type="InterPro" id="IPR004501">
    <property type="entry name" value="PTS_EIIC_3"/>
</dbReference>
<keyword evidence="10" id="KW-0808">Transferase</keyword>
<evidence type="ECO:0000313" key="10">
    <source>
        <dbReference type="EMBL" id="RGX33128.1"/>
    </source>
</evidence>
<dbReference type="PANTHER" id="PTHR33989">
    <property type="match status" value="1"/>
</dbReference>
<evidence type="ECO:0000256" key="4">
    <source>
        <dbReference type="ARBA" id="ARBA00022597"/>
    </source>
</evidence>
<keyword evidence="3 8" id="KW-1003">Cell membrane</keyword>
<accession>A0A413FLF5</accession>